<evidence type="ECO:0000313" key="17">
    <source>
        <dbReference type="Proteomes" id="UP001061361"/>
    </source>
</evidence>
<evidence type="ECO:0000256" key="3">
    <source>
        <dbReference type="ARBA" id="ARBA00005854"/>
    </source>
</evidence>
<evidence type="ECO:0000256" key="9">
    <source>
        <dbReference type="ARBA" id="ARBA00023027"/>
    </source>
</evidence>
<comment type="function">
    <text evidence="1">Catalyzes the reversible oxidation of 3-phospho-D-glycerate to 3-phosphonooxypyruvate, the first step of the phosphorylated L-serine biosynthesis pathway. Also catalyzes the reversible oxidation of 2-hydroxyglutarate to 2-oxoglutarate.</text>
</comment>
<dbReference type="PROSITE" id="PS51671">
    <property type="entry name" value="ACT"/>
    <property type="match status" value="1"/>
</dbReference>
<dbReference type="Gene3D" id="3.30.70.260">
    <property type="match status" value="1"/>
</dbReference>
<evidence type="ECO:0000259" key="15">
    <source>
        <dbReference type="PROSITE" id="PS51671"/>
    </source>
</evidence>
<evidence type="ECO:0000256" key="8">
    <source>
        <dbReference type="ARBA" id="ARBA00023002"/>
    </source>
</evidence>
<evidence type="ECO:0000256" key="10">
    <source>
        <dbReference type="ARBA" id="ARBA00023299"/>
    </source>
</evidence>
<keyword evidence="17" id="KW-1185">Reference proteome</keyword>
<proteinExistence type="inferred from homology"/>
<dbReference type="InterPro" id="IPR006140">
    <property type="entry name" value="D-isomer_DH_NAD-bd"/>
</dbReference>
<dbReference type="SUPFAM" id="SSF52283">
    <property type="entry name" value="Formate/glycerate dehydrogenase catalytic domain-like"/>
    <property type="match status" value="1"/>
</dbReference>
<dbReference type="PANTHER" id="PTHR42789">
    <property type="entry name" value="D-ISOMER SPECIFIC 2-HYDROXYACID DEHYDROGENASE FAMILY PROTEIN (AFU_ORTHOLOGUE AFUA_6G10090)"/>
    <property type="match status" value="1"/>
</dbReference>
<accession>A0ABM8APJ0</accession>
<comment type="similarity">
    <text evidence="3 14">Belongs to the D-isomer specific 2-hydroxyacid dehydrogenase family.</text>
</comment>
<dbReference type="SUPFAM" id="SSF55021">
    <property type="entry name" value="ACT-like"/>
    <property type="match status" value="1"/>
</dbReference>
<evidence type="ECO:0000256" key="7">
    <source>
        <dbReference type="ARBA" id="ARBA00022605"/>
    </source>
</evidence>
<keyword evidence="8 14" id="KW-0560">Oxidoreductase</keyword>
<evidence type="ECO:0000256" key="6">
    <source>
        <dbReference type="ARBA" id="ARBA00021582"/>
    </source>
</evidence>
<keyword evidence="7" id="KW-0028">Amino-acid biosynthesis</keyword>
<dbReference type="InterPro" id="IPR006139">
    <property type="entry name" value="D-isomer_2_OHA_DH_cat_dom"/>
</dbReference>
<evidence type="ECO:0000256" key="14">
    <source>
        <dbReference type="RuleBase" id="RU003719"/>
    </source>
</evidence>
<evidence type="ECO:0000256" key="5">
    <source>
        <dbReference type="ARBA" id="ARBA00013143"/>
    </source>
</evidence>
<dbReference type="EC" id="1.1.1.95" evidence="5"/>
<dbReference type="InterPro" id="IPR002912">
    <property type="entry name" value="ACT_dom"/>
</dbReference>
<feature type="domain" description="ACT" evidence="15">
    <location>
        <begin position="329"/>
        <end position="396"/>
    </location>
</feature>
<dbReference type="Pfam" id="PF00389">
    <property type="entry name" value="2-Hacid_dh"/>
    <property type="match status" value="1"/>
</dbReference>
<evidence type="ECO:0000313" key="16">
    <source>
        <dbReference type="EMBL" id="BDQ33309.1"/>
    </source>
</evidence>
<gene>
    <name evidence="16" type="ORF">JCM14722_08510</name>
</gene>
<protein>
    <recommendedName>
        <fullName evidence="6">D-3-phosphoglycerate dehydrogenase</fullName>
        <ecNumber evidence="4">1.1.1.399</ecNumber>
        <ecNumber evidence="5">1.1.1.95</ecNumber>
    </recommendedName>
    <alternativeName>
        <fullName evidence="11">2-oxoglutarate reductase</fullName>
    </alternativeName>
</protein>
<dbReference type="EC" id="1.1.1.399" evidence="4"/>
<keyword evidence="10" id="KW-0718">Serine biosynthesis</keyword>
<dbReference type="Pfam" id="PF02826">
    <property type="entry name" value="2-Hacid_dh_C"/>
    <property type="match status" value="1"/>
</dbReference>
<name>A0ABM8APJ0_9BACT</name>
<dbReference type="InterPro" id="IPR036291">
    <property type="entry name" value="NAD(P)-bd_dom_sf"/>
</dbReference>
<dbReference type="PANTHER" id="PTHR42789:SF1">
    <property type="entry name" value="D-ISOMER SPECIFIC 2-HYDROXYACID DEHYDROGENASE FAMILY PROTEIN (AFU_ORTHOLOGUE AFUA_6G10090)"/>
    <property type="match status" value="1"/>
</dbReference>
<dbReference type="InterPro" id="IPR045865">
    <property type="entry name" value="ACT-like_dom_sf"/>
</dbReference>
<dbReference type="PROSITE" id="PS00065">
    <property type="entry name" value="D_2_HYDROXYACID_DH_1"/>
    <property type="match status" value="1"/>
</dbReference>
<evidence type="ECO:0000256" key="12">
    <source>
        <dbReference type="ARBA" id="ARBA00048126"/>
    </source>
</evidence>
<dbReference type="CDD" id="cd12173">
    <property type="entry name" value="PGDH_4"/>
    <property type="match status" value="1"/>
</dbReference>
<evidence type="ECO:0000256" key="2">
    <source>
        <dbReference type="ARBA" id="ARBA00005216"/>
    </source>
</evidence>
<comment type="catalytic activity">
    <reaction evidence="12">
        <text>(R)-2-hydroxyglutarate + NAD(+) = 2-oxoglutarate + NADH + H(+)</text>
        <dbReference type="Rhea" id="RHEA:49612"/>
        <dbReference type="ChEBI" id="CHEBI:15378"/>
        <dbReference type="ChEBI" id="CHEBI:15801"/>
        <dbReference type="ChEBI" id="CHEBI:16810"/>
        <dbReference type="ChEBI" id="CHEBI:57540"/>
        <dbReference type="ChEBI" id="CHEBI:57945"/>
        <dbReference type="EC" id="1.1.1.399"/>
    </reaction>
</comment>
<dbReference type="SUPFAM" id="SSF51735">
    <property type="entry name" value="NAD(P)-binding Rossmann-fold domains"/>
    <property type="match status" value="1"/>
</dbReference>
<dbReference type="EMBL" id="AP026708">
    <property type="protein sequence ID" value="BDQ33309.1"/>
    <property type="molecule type" value="Genomic_DNA"/>
</dbReference>
<comment type="catalytic activity">
    <reaction evidence="13">
        <text>(2R)-3-phosphoglycerate + NAD(+) = 3-phosphooxypyruvate + NADH + H(+)</text>
        <dbReference type="Rhea" id="RHEA:12641"/>
        <dbReference type="ChEBI" id="CHEBI:15378"/>
        <dbReference type="ChEBI" id="CHEBI:18110"/>
        <dbReference type="ChEBI" id="CHEBI:57540"/>
        <dbReference type="ChEBI" id="CHEBI:57945"/>
        <dbReference type="ChEBI" id="CHEBI:58272"/>
        <dbReference type="EC" id="1.1.1.95"/>
    </reaction>
</comment>
<evidence type="ECO:0000256" key="13">
    <source>
        <dbReference type="ARBA" id="ARBA00048731"/>
    </source>
</evidence>
<evidence type="ECO:0000256" key="11">
    <source>
        <dbReference type="ARBA" id="ARBA00030455"/>
    </source>
</evidence>
<evidence type="ECO:0000256" key="4">
    <source>
        <dbReference type="ARBA" id="ARBA00013001"/>
    </source>
</evidence>
<dbReference type="RefSeq" id="WP_264983360.1">
    <property type="nucleotide sequence ID" value="NZ_AP026708.1"/>
</dbReference>
<keyword evidence="9" id="KW-0520">NAD</keyword>
<dbReference type="InterPro" id="IPR050857">
    <property type="entry name" value="D-2-hydroxyacid_DH"/>
</dbReference>
<organism evidence="16 17">
    <name type="scientific">Pseudodesulfovibrio portus</name>
    <dbReference type="NCBI Taxonomy" id="231439"/>
    <lineage>
        <taxon>Bacteria</taxon>
        <taxon>Pseudomonadati</taxon>
        <taxon>Thermodesulfobacteriota</taxon>
        <taxon>Desulfovibrionia</taxon>
        <taxon>Desulfovibrionales</taxon>
        <taxon>Desulfovibrionaceae</taxon>
    </lineage>
</organism>
<reference evidence="16" key="1">
    <citation type="submission" date="2022-08" db="EMBL/GenBank/DDBJ databases">
        <title>Genome Sequence of the sulphate-reducing bacterium, Pseudodesulfovibrio portus JCM14722.</title>
        <authorList>
            <person name="Kondo R."/>
            <person name="Kataoka T."/>
        </authorList>
    </citation>
    <scope>NUCLEOTIDE SEQUENCE</scope>
    <source>
        <strain evidence="16">JCM 14722</strain>
    </source>
</reference>
<dbReference type="Gene3D" id="3.40.50.720">
    <property type="entry name" value="NAD(P)-binding Rossmann-like Domain"/>
    <property type="match status" value="2"/>
</dbReference>
<evidence type="ECO:0000256" key="1">
    <source>
        <dbReference type="ARBA" id="ARBA00003800"/>
    </source>
</evidence>
<comment type="pathway">
    <text evidence="2">Amino-acid biosynthesis; L-serine biosynthesis; L-serine from 3-phospho-D-glycerate: step 1/3.</text>
</comment>
<dbReference type="Proteomes" id="UP001061361">
    <property type="component" value="Chromosome"/>
</dbReference>
<dbReference type="InterPro" id="IPR029752">
    <property type="entry name" value="D-isomer_DH_CS1"/>
</dbReference>
<sequence length="396" mass="42823">MNKRILANDGLVEEAQKYLKQQGFIIETEKRDEEDLMSEIGSFDALLVRSATKVTRELLEAGVRNGGKLKIVGRGGVGTDNIDLEAAKELGVIVKFAPNGNTNATAEHALGLMFAIARRVPFAHHTLMNGTWHKKRFKGVELFGKTLGIIGCGRIGQALAAKAGALGMKVIGYDMYRSIDAPLTYVDSIPELLAQSDFVSLHCGGTEPVINTEQLAQMKDTAFLINASRGKNVAEDALYNALKTGQIAGAALDCYETEPKREGLPFENKLQELDNIVMSAHLGASTRNAGVRTGMEIAEVVTGYLRRGEYGNSVNVGETVEEEGTEVYTIFITHADTPGMFGKFGTVMGEMGVNIRENNSRKLGEQVQTVYMVHAKPSEEVRAALAGIDGVARVTI</sequence>